<keyword evidence="1" id="KW-0255">Endonuclease</keyword>
<proteinExistence type="predicted"/>
<evidence type="ECO:0000313" key="1">
    <source>
        <dbReference type="EMBL" id="MBZ5486904.1"/>
    </source>
</evidence>
<reference evidence="1" key="1">
    <citation type="submission" date="2020-06" db="EMBL/GenBank/DDBJ databases">
        <title>Whole Genome Sequence of Halomonas aquamarina MB598.</title>
        <authorList>
            <person name="Pervaiz M."/>
            <person name="Fariq A."/>
            <person name="Yasmin A."/>
            <person name="Welch M."/>
        </authorList>
    </citation>
    <scope>NUCLEOTIDE SEQUENCE</scope>
    <source>
        <strain evidence="1">MB598</strain>
    </source>
</reference>
<dbReference type="EMBL" id="JABYQT010000002">
    <property type="protein sequence ID" value="MBZ5486904.1"/>
    <property type="molecule type" value="Genomic_DNA"/>
</dbReference>
<gene>
    <name evidence="1" type="ORF">HW452_05130</name>
</gene>
<keyword evidence="2" id="KW-1185">Reference proteome</keyword>
<keyword evidence="1" id="KW-0378">Hydrolase</keyword>
<accession>A0ACC5VT49</accession>
<name>A0ACC5VT49_9GAMM</name>
<organism evidence="1 2">
    <name type="scientific">Vreelandella aquamarina</name>
    <dbReference type="NCBI Taxonomy" id="77097"/>
    <lineage>
        <taxon>Bacteria</taxon>
        <taxon>Pseudomonadati</taxon>
        <taxon>Pseudomonadota</taxon>
        <taxon>Gammaproteobacteria</taxon>
        <taxon>Oceanospirillales</taxon>
        <taxon>Halomonadaceae</taxon>
        <taxon>Vreelandella</taxon>
    </lineage>
</organism>
<evidence type="ECO:0000313" key="2">
    <source>
        <dbReference type="Proteomes" id="UP001319846"/>
    </source>
</evidence>
<sequence length="217" mass="24392">MSKPANKRKHIPAGKVRSYWQEHISEAIALGFNGRVIENIEDDYDELRLCWCCGSQGYQESAHIIPHSLGGQSTPSNFFLLCHECHVRSPDFAIAKPFIDYINEYAVSCTDLIVEVVTYGKRKLEALSFEDEKKMYALAEVFESRLMEACTEAFKMAGYHAASQSRSTKMAAFRYAIDKVIDEFDPSSSAEDIECQLEEDDKSAAISRAPSNSLPAR</sequence>
<dbReference type="Proteomes" id="UP001319846">
    <property type="component" value="Unassembled WGS sequence"/>
</dbReference>
<protein>
    <submittedName>
        <fullName evidence="1">HNH endonuclease</fullName>
    </submittedName>
</protein>
<keyword evidence="1" id="KW-0540">Nuclease</keyword>
<comment type="caution">
    <text evidence="1">The sequence shown here is derived from an EMBL/GenBank/DDBJ whole genome shotgun (WGS) entry which is preliminary data.</text>
</comment>